<dbReference type="OrthoDB" id="6546405at2"/>
<protein>
    <submittedName>
        <fullName evidence="2">Uncharacterized protein</fullName>
    </submittedName>
</protein>
<keyword evidence="3" id="KW-1185">Reference proteome</keyword>
<sequence>MSDQTRPSRPVVEGRDDSGPVPVEYRFSHARNGTRHLVVVFANFSARDEYGFSNGVLDQVRANILWIRDLFDGGNTYYLCKDMDFGVERSVAALIARFAHALGLTADQVTMFGGSKGGTAALQFALRHGWGNALAVVPQFRIGTALHERRPAAAALMMGQVTPEKIAALDTVMPELVAGTPHRHTNVYLVTSPQDEHYGRQVAPFVDLFRDYPNFNLVFNDSPLITGHDTVTARTLPPIMGLLNLLVAGIAPRLGQVRTGGEQPGRDTAPIDALLAATERFPRPRVDFPAPGTTVPGHAVALGGLAPARPGSASG</sequence>
<dbReference type="RefSeq" id="WP_051652871.1">
    <property type="nucleotide sequence ID" value="NZ_KK853997.1"/>
</dbReference>
<evidence type="ECO:0000256" key="1">
    <source>
        <dbReference type="SAM" id="MobiDB-lite"/>
    </source>
</evidence>
<dbReference type="eggNOG" id="COG0400">
    <property type="taxonomic scope" value="Bacteria"/>
</dbReference>
<proteinExistence type="predicted"/>
<gene>
    <name evidence="2" type="ORF">KCH_17020</name>
</gene>
<dbReference type="SUPFAM" id="SSF53474">
    <property type="entry name" value="alpha/beta-Hydrolases"/>
    <property type="match status" value="1"/>
</dbReference>
<dbReference type="EMBL" id="JNBY01000068">
    <property type="protein sequence ID" value="KDN86606.1"/>
    <property type="molecule type" value="Genomic_DNA"/>
</dbReference>
<feature type="region of interest" description="Disordered" evidence="1">
    <location>
        <begin position="1"/>
        <end position="20"/>
    </location>
</feature>
<dbReference type="AlphaFoldDB" id="A0A066Z8G2"/>
<evidence type="ECO:0000313" key="2">
    <source>
        <dbReference type="EMBL" id="KDN86606.1"/>
    </source>
</evidence>
<dbReference type="Proteomes" id="UP000027178">
    <property type="component" value="Unassembled WGS sequence"/>
</dbReference>
<comment type="caution">
    <text evidence="2">The sequence shown here is derived from an EMBL/GenBank/DDBJ whole genome shotgun (WGS) entry which is preliminary data.</text>
</comment>
<dbReference type="Gene3D" id="3.40.50.1820">
    <property type="entry name" value="alpha/beta hydrolase"/>
    <property type="match status" value="1"/>
</dbReference>
<reference evidence="2 3" key="1">
    <citation type="submission" date="2014-05" db="EMBL/GenBank/DDBJ databases">
        <title>Draft Genome Sequence of Kitasatospora cheerisanensis KCTC 2395.</title>
        <authorList>
            <person name="Nam D.H."/>
        </authorList>
    </citation>
    <scope>NUCLEOTIDE SEQUENCE [LARGE SCALE GENOMIC DNA]</scope>
    <source>
        <strain evidence="2 3">KCTC 2395</strain>
    </source>
</reference>
<accession>A0A066Z8G2</accession>
<name>A0A066Z8G2_9ACTN</name>
<dbReference type="PATRIC" id="fig|1348663.4.peg.1636"/>
<evidence type="ECO:0000313" key="3">
    <source>
        <dbReference type="Proteomes" id="UP000027178"/>
    </source>
</evidence>
<organism evidence="2 3">
    <name type="scientific">Kitasatospora cheerisanensis KCTC 2395</name>
    <dbReference type="NCBI Taxonomy" id="1348663"/>
    <lineage>
        <taxon>Bacteria</taxon>
        <taxon>Bacillati</taxon>
        <taxon>Actinomycetota</taxon>
        <taxon>Actinomycetes</taxon>
        <taxon>Kitasatosporales</taxon>
        <taxon>Streptomycetaceae</taxon>
        <taxon>Kitasatospora</taxon>
    </lineage>
</organism>
<dbReference type="HOGENOM" id="CLU_041543_0_0_11"/>
<dbReference type="InterPro" id="IPR029058">
    <property type="entry name" value="AB_hydrolase_fold"/>
</dbReference>